<dbReference type="Proteomes" id="UP000798662">
    <property type="component" value="Chromosome 3"/>
</dbReference>
<evidence type="ECO:0000313" key="1">
    <source>
        <dbReference type="EMBL" id="KAK1868259.1"/>
    </source>
</evidence>
<comment type="caution">
    <text evidence="1">The sequence shown here is derived from an EMBL/GenBank/DDBJ whole genome shotgun (WGS) entry which is preliminary data.</text>
</comment>
<organism evidence="1 2">
    <name type="scientific">Pyropia yezoensis</name>
    <name type="common">Susabi-nori</name>
    <name type="synonym">Porphyra yezoensis</name>
    <dbReference type="NCBI Taxonomy" id="2788"/>
    <lineage>
        <taxon>Eukaryota</taxon>
        <taxon>Rhodophyta</taxon>
        <taxon>Bangiophyceae</taxon>
        <taxon>Bangiales</taxon>
        <taxon>Bangiaceae</taxon>
        <taxon>Pyropia</taxon>
    </lineage>
</organism>
<accession>A0ACC3CDK8</accession>
<sequence>MWLPSRKAVAKLACSRRWPVAAGRPAADPPRGNAASGDRGMERANPEGGFQDEGHGHRREGNVGRQTRRPRGSRRRRGKRHRHGPPRVGAVVAATAPGHGGAHRRGAGEEEVLERPCERRRQITAASVPPSGGSGGAGGDGTRRRLPRRAPQPQADPARQRRSAPLPRSPAALPRDRGRRRRPGPGSPAPGPPGGTPYIAPSLGAAPLRQRRQQQRRRRTSRSQRRRRHGHGHRRWAPGYGGPPTGPDAGPCGGGLASARPARLPQPRAGQHKDGVPKHGARPGRLRLRCGGRNAGPEGVAPPPPPPTGAPLQGRPRQHPPPPPPPTVTGIISRRGLHPPLSGPPSPRAAPRRRRHPAPQAAASAPPLAPTVG</sequence>
<evidence type="ECO:0000313" key="2">
    <source>
        <dbReference type="Proteomes" id="UP000798662"/>
    </source>
</evidence>
<name>A0ACC3CDK8_PYRYE</name>
<proteinExistence type="predicted"/>
<protein>
    <submittedName>
        <fullName evidence="1">Uncharacterized protein</fullName>
    </submittedName>
</protein>
<dbReference type="EMBL" id="CM020620">
    <property type="protein sequence ID" value="KAK1868259.1"/>
    <property type="molecule type" value="Genomic_DNA"/>
</dbReference>
<keyword evidence="2" id="KW-1185">Reference proteome</keyword>
<gene>
    <name evidence="1" type="ORF">I4F81_010752</name>
</gene>
<reference evidence="1" key="1">
    <citation type="submission" date="2019-11" db="EMBL/GenBank/DDBJ databases">
        <title>Nori genome reveals adaptations in red seaweeds to the harsh intertidal environment.</title>
        <authorList>
            <person name="Wang D."/>
            <person name="Mao Y."/>
        </authorList>
    </citation>
    <scope>NUCLEOTIDE SEQUENCE</scope>
    <source>
        <tissue evidence="1">Gametophyte</tissue>
    </source>
</reference>